<reference evidence="4" key="1">
    <citation type="submission" date="2025-08" db="UniProtKB">
        <authorList>
            <consortium name="Ensembl"/>
        </authorList>
    </citation>
    <scope>IDENTIFICATION</scope>
</reference>
<feature type="compositionally biased region" description="Polar residues" evidence="2">
    <location>
        <begin position="34"/>
        <end position="48"/>
    </location>
</feature>
<name>A0A8C8XVF4_PANLE</name>
<dbReference type="GeneTree" id="ENSGT00940000153097"/>
<dbReference type="InterPro" id="IPR008625">
    <property type="entry name" value="GAGE_fam"/>
</dbReference>
<accession>A0A8C8XVF4</accession>
<feature type="compositionally biased region" description="Basic residues" evidence="2">
    <location>
        <begin position="1"/>
        <end position="11"/>
    </location>
</feature>
<proteinExistence type="inferred from homology"/>
<dbReference type="InterPro" id="IPR031320">
    <property type="entry name" value="GAGE"/>
</dbReference>
<feature type="domain" description="GAGE" evidence="3">
    <location>
        <begin position="1"/>
        <end position="112"/>
    </location>
</feature>
<dbReference type="OMA" id="DEQDSNH"/>
<dbReference type="SMART" id="SM01379">
    <property type="entry name" value="GAGE"/>
    <property type="match status" value="1"/>
</dbReference>
<organism evidence="4 5">
    <name type="scientific">Panthera leo</name>
    <name type="common">Lion</name>
    <dbReference type="NCBI Taxonomy" id="9689"/>
    <lineage>
        <taxon>Eukaryota</taxon>
        <taxon>Metazoa</taxon>
        <taxon>Chordata</taxon>
        <taxon>Craniata</taxon>
        <taxon>Vertebrata</taxon>
        <taxon>Euteleostomi</taxon>
        <taxon>Mammalia</taxon>
        <taxon>Eutheria</taxon>
        <taxon>Laurasiatheria</taxon>
        <taxon>Carnivora</taxon>
        <taxon>Feliformia</taxon>
        <taxon>Felidae</taxon>
        <taxon>Pantherinae</taxon>
        <taxon>Panthera</taxon>
    </lineage>
</organism>
<feature type="region of interest" description="Disordered" evidence="2">
    <location>
        <begin position="1"/>
        <end position="112"/>
    </location>
</feature>
<keyword evidence="5" id="KW-1185">Reference proteome</keyword>
<dbReference type="Proteomes" id="UP000694399">
    <property type="component" value="Unassembled WGS sequence"/>
</dbReference>
<evidence type="ECO:0000313" key="5">
    <source>
        <dbReference type="Proteomes" id="UP000694399"/>
    </source>
</evidence>
<protein>
    <recommendedName>
        <fullName evidence="3">GAGE domain-containing protein</fullName>
    </recommendedName>
</protein>
<evidence type="ECO:0000256" key="1">
    <source>
        <dbReference type="ARBA" id="ARBA00007043"/>
    </source>
</evidence>
<dbReference type="AlphaFoldDB" id="A0A8C8XVF4"/>
<evidence type="ECO:0000313" key="4">
    <source>
        <dbReference type="Ensembl" id="ENSPLOP00000023040.1"/>
    </source>
</evidence>
<comment type="similarity">
    <text evidence="1">Belongs to the GAGE family.</text>
</comment>
<dbReference type="PANTHER" id="PTHR14047:SF1">
    <property type="entry name" value="P ANTIGEN FAMILY MEMBER 3"/>
    <property type="match status" value="1"/>
</dbReference>
<evidence type="ECO:0000259" key="3">
    <source>
        <dbReference type="SMART" id="SM01379"/>
    </source>
</evidence>
<reference evidence="4" key="2">
    <citation type="submission" date="2025-09" db="UniProtKB">
        <authorList>
            <consortium name="Ensembl"/>
        </authorList>
    </citation>
    <scope>IDENTIFICATION</scope>
</reference>
<dbReference type="Ensembl" id="ENSPLOT00000025446.1">
    <property type="protein sequence ID" value="ENSPLOP00000023040.1"/>
    <property type="gene ID" value="ENSPLOG00000016863.1"/>
</dbReference>
<sequence length="112" mass="12215">MSRHVRSRSKSMQRDDLESNQQAAPVITPRPSDEQPQQEKTPTESQDIIPNHKEENEGAPVVQGPDLGADLQKLAPPKTCSKGRAGPNVKRASLLNLEPIKMPEAGEGQSQV</sequence>
<dbReference type="PANTHER" id="PTHR14047">
    <property type="entry name" value="P ANTIGEN FAMILY MEMBER 5-RELATED"/>
    <property type="match status" value="1"/>
</dbReference>
<evidence type="ECO:0000256" key="2">
    <source>
        <dbReference type="SAM" id="MobiDB-lite"/>
    </source>
</evidence>
<dbReference type="Pfam" id="PF05831">
    <property type="entry name" value="GAGE"/>
    <property type="match status" value="1"/>
</dbReference>